<feature type="domain" description="PDZ" evidence="2">
    <location>
        <begin position="6"/>
        <end position="77"/>
    </location>
</feature>
<sequence>MPYVKKVSLQKNTFGYGFALRSERPCVVDVVMPDSVAAAANVTSGDALLTVNGVDVSNMPHSDVASLIWSAGSTIRIEKIGMKIAKEPAFVDSIKNALR</sequence>
<gene>
    <name evidence="3" type="ORF">ECPE_LOCUS18227</name>
</gene>
<reference evidence="3 4" key="2">
    <citation type="submission" date="2018-11" db="EMBL/GenBank/DDBJ databases">
        <authorList>
            <consortium name="Pathogen Informatics"/>
        </authorList>
    </citation>
    <scope>NUCLEOTIDE SEQUENCE [LARGE SCALE GENOMIC DNA]</scope>
    <source>
        <strain evidence="3 4">Egypt</strain>
    </source>
</reference>
<dbReference type="SUPFAM" id="SSF50156">
    <property type="entry name" value="PDZ domain-like"/>
    <property type="match status" value="1"/>
</dbReference>
<evidence type="ECO:0000313" key="5">
    <source>
        <dbReference type="WBParaSite" id="ECPE_0001827701-mRNA-1"/>
    </source>
</evidence>
<dbReference type="PROSITE" id="PS50106">
    <property type="entry name" value="PDZ"/>
    <property type="match status" value="1"/>
</dbReference>
<evidence type="ECO:0000313" key="4">
    <source>
        <dbReference type="Proteomes" id="UP000272942"/>
    </source>
</evidence>
<dbReference type="InterPro" id="IPR051067">
    <property type="entry name" value="NHER"/>
</dbReference>
<keyword evidence="4" id="KW-1185">Reference proteome</keyword>
<dbReference type="OrthoDB" id="445896at2759"/>
<dbReference type="WBParaSite" id="ECPE_0001827701-mRNA-1">
    <property type="protein sequence ID" value="ECPE_0001827701-mRNA-1"/>
    <property type="gene ID" value="ECPE_0001827701"/>
</dbReference>
<dbReference type="AlphaFoldDB" id="A0A183BG92"/>
<organism evidence="5">
    <name type="scientific">Echinostoma caproni</name>
    <dbReference type="NCBI Taxonomy" id="27848"/>
    <lineage>
        <taxon>Eukaryota</taxon>
        <taxon>Metazoa</taxon>
        <taxon>Spiralia</taxon>
        <taxon>Lophotrochozoa</taxon>
        <taxon>Platyhelminthes</taxon>
        <taxon>Trematoda</taxon>
        <taxon>Digenea</taxon>
        <taxon>Plagiorchiida</taxon>
        <taxon>Echinostomata</taxon>
        <taxon>Echinostomatoidea</taxon>
        <taxon>Echinostomatidae</taxon>
        <taxon>Echinostoma</taxon>
    </lineage>
</organism>
<dbReference type="Pfam" id="PF00595">
    <property type="entry name" value="PDZ"/>
    <property type="match status" value="1"/>
</dbReference>
<dbReference type="PANTHER" id="PTHR14191">
    <property type="entry name" value="PDZ DOMAIN CONTAINING PROTEIN"/>
    <property type="match status" value="1"/>
</dbReference>
<dbReference type="PANTHER" id="PTHR14191:SF3">
    <property type="entry name" value="NA(+)_H(+) EXCHANGE REGULATORY COFACTOR-LIKE PROTEIN NRFL-1"/>
    <property type="match status" value="1"/>
</dbReference>
<dbReference type="SMART" id="SM00228">
    <property type="entry name" value="PDZ"/>
    <property type="match status" value="1"/>
</dbReference>
<evidence type="ECO:0000259" key="2">
    <source>
        <dbReference type="PROSITE" id="PS50106"/>
    </source>
</evidence>
<evidence type="ECO:0000256" key="1">
    <source>
        <dbReference type="ARBA" id="ARBA00022737"/>
    </source>
</evidence>
<evidence type="ECO:0000313" key="3">
    <source>
        <dbReference type="EMBL" id="VDP95859.1"/>
    </source>
</evidence>
<dbReference type="Gene3D" id="2.30.42.10">
    <property type="match status" value="1"/>
</dbReference>
<accession>A0A183BG92</accession>
<dbReference type="InterPro" id="IPR036034">
    <property type="entry name" value="PDZ_sf"/>
</dbReference>
<dbReference type="EMBL" id="UZAN01075884">
    <property type="protein sequence ID" value="VDP95859.1"/>
    <property type="molecule type" value="Genomic_DNA"/>
</dbReference>
<reference evidence="5" key="1">
    <citation type="submission" date="2016-06" db="UniProtKB">
        <authorList>
            <consortium name="WormBaseParasite"/>
        </authorList>
    </citation>
    <scope>IDENTIFICATION</scope>
</reference>
<name>A0A183BG92_9TREM</name>
<dbReference type="GO" id="GO:0016324">
    <property type="term" value="C:apical plasma membrane"/>
    <property type="evidence" value="ECO:0007669"/>
    <property type="project" value="TreeGrafter"/>
</dbReference>
<dbReference type="Proteomes" id="UP000272942">
    <property type="component" value="Unassembled WGS sequence"/>
</dbReference>
<dbReference type="InterPro" id="IPR001478">
    <property type="entry name" value="PDZ"/>
</dbReference>
<protein>
    <submittedName>
        <fullName evidence="5">PDZ domain-containing protein</fullName>
    </submittedName>
</protein>
<dbReference type="GO" id="GO:0072659">
    <property type="term" value="P:protein localization to plasma membrane"/>
    <property type="evidence" value="ECO:0007669"/>
    <property type="project" value="TreeGrafter"/>
</dbReference>
<proteinExistence type="predicted"/>
<keyword evidence="1" id="KW-0677">Repeat</keyword>
<dbReference type="GO" id="GO:0043495">
    <property type="term" value="F:protein-membrane adaptor activity"/>
    <property type="evidence" value="ECO:0007669"/>
    <property type="project" value="TreeGrafter"/>
</dbReference>